<feature type="chain" id="PRO_5005487338" evidence="2">
    <location>
        <begin position="21"/>
        <end position="259"/>
    </location>
</feature>
<proteinExistence type="predicted"/>
<keyword evidence="2" id="KW-0732">Signal</keyword>
<evidence type="ECO:0000256" key="1">
    <source>
        <dbReference type="SAM" id="MobiDB-lite"/>
    </source>
</evidence>
<evidence type="ECO:0000256" key="2">
    <source>
        <dbReference type="SAM" id="SignalP"/>
    </source>
</evidence>
<name>A0A0K2T2L3_LEPSM</name>
<feature type="signal peptide" evidence="2">
    <location>
        <begin position="1"/>
        <end position="20"/>
    </location>
</feature>
<feature type="region of interest" description="Disordered" evidence="1">
    <location>
        <begin position="110"/>
        <end position="143"/>
    </location>
</feature>
<accession>A0A0K2T2L3</accession>
<feature type="region of interest" description="Disordered" evidence="1">
    <location>
        <begin position="204"/>
        <end position="259"/>
    </location>
</feature>
<feature type="compositionally biased region" description="Low complexity" evidence="1">
    <location>
        <begin position="134"/>
        <end position="143"/>
    </location>
</feature>
<dbReference type="AlphaFoldDB" id="A0A0K2T2L3"/>
<evidence type="ECO:0000313" key="3">
    <source>
        <dbReference type="EMBL" id="CDW20045.1"/>
    </source>
</evidence>
<dbReference type="EMBL" id="HACA01002684">
    <property type="protein sequence ID" value="CDW20045.1"/>
    <property type="molecule type" value="Transcribed_RNA"/>
</dbReference>
<organism evidence="3">
    <name type="scientific">Lepeophtheirus salmonis</name>
    <name type="common">Salmon louse</name>
    <name type="synonym">Caligus salmonis</name>
    <dbReference type="NCBI Taxonomy" id="72036"/>
    <lineage>
        <taxon>Eukaryota</taxon>
        <taxon>Metazoa</taxon>
        <taxon>Ecdysozoa</taxon>
        <taxon>Arthropoda</taxon>
        <taxon>Crustacea</taxon>
        <taxon>Multicrustacea</taxon>
        <taxon>Hexanauplia</taxon>
        <taxon>Copepoda</taxon>
        <taxon>Siphonostomatoida</taxon>
        <taxon>Caligidae</taxon>
        <taxon>Lepeophtheirus</taxon>
    </lineage>
</organism>
<reference evidence="3" key="1">
    <citation type="submission" date="2014-05" db="EMBL/GenBank/DDBJ databases">
        <authorList>
            <person name="Chronopoulou M."/>
        </authorList>
    </citation>
    <scope>NUCLEOTIDE SEQUENCE</scope>
    <source>
        <tissue evidence="3">Whole organism</tissue>
    </source>
</reference>
<sequence>MTFSRFILLCISYLLPLIASSTIPQDKIVDPRIFRSSFALRRIPELSPRMYKTSNQVPVYFGRYKRGGYTANGGVYNQFNDGAGTRNHEGGRGGRHRPQGYSHIRNQNQFHSGSGRVHGNDHNSHNNYYGSQQEYSGSKNSYNNGYNEKGGFRGGYGDFEKEFGDYNEGEEGRDYEVIYYKAQTSPPDYDEGRGVNQQEIVEYDDGRSGALSVDGDSDGDDGEKHVFDEDPGFGGRTEESNGEGVKVSTSPIDSFGEFF</sequence>
<protein>
    <submittedName>
        <fullName evidence="3">Uncharacterized protein</fullName>
    </submittedName>
</protein>